<organism evidence="3 4">
    <name type="scientific">Gloeocapsopsis dulcis AAB1 = 1H9</name>
    <dbReference type="NCBI Taxonomy" id="1433147"/>
    <lineage>
        <taxon>Bacteria</taxon>
        <taxon>Bacillati</taxon>
        <taxon>Cyanobacteriota</taxon>
        <taxon>Cyanophyceae</taxon>
        <taxon>Oscillatoriophycideae</taxon>
        <taxon>Chroococcales</taxon>
        <taxon>Chroococcaceae</taxon>
        <taxon>Gloeocapsopsis</taxon>
        <taxon>Gloeocapsopsis dulcis</taxon>
    </lineage>
</organism>
<dbReference type="GO" id="GO:0003676">
    <property type="term" value="F:nucleic acid binding"/>
    <property type="evidence" value="ECO:0007669"/>
    <property type="project" value="InterPro"/>
</dbReference>
<keyword evidence="1" id="KW-1133">Transmembrane helix</keyword>
<name>A0A6N8FWT7_9CHRO</name>
<evidence type="ECO:0000313" key="3">
    <source>
        <dbReference type="EMBL" id="MUL36765.1"/>
    </source>
</evidence>
<dbReference type="InterPro" id="IPR036397">
    <property type="entry name" value="RNaseH_sf"/>
</dbReference>
<dbReference type="InterPro" id="IPR038717">
    <property type="entry name" value="Tc1-like_DDE_dom"/>
</dbReference>
<keyword evidence="1" id="KW-0472">Membrane</keyword>
<evidence type="ECO:0000313" key="4">
    <source>
        <dbReference type="Proteomes" id="UP000441797"/>
    </source>
</evidence>
<protein>
    <recommendedName>
        <fullName evidence="2">Tc1-like transposase DDE domain-containing protein</fullName>
    </recommendedName>
</protein>
<keyword evidence="1" id="KW-0812">Transmembrane</keyword>
<evidence type="ECO:0000256" key="1">
    <source>
        <dbReference type="SAM" id="Phobius"/>
    </source>
</evidence>
<dbReference type="Gene3D" id="3.30.420.10">
    <property type="entry name" value="Ribonuclease H-like superfamily/Ribonuclease H"/>
    <property type="match status" value="1"/>
</dbReference>
<accession>A0A6N8FWT7</accession>
<feature type="domain" description="Tc1-like transposase DDE" evidence="2">
    <location>
        <begin position="3"/>
        <end position="134"/>
    </location>
</feature>
<evidence type="ECO:0000259" key="2">
    <source>
        <dbReference type="Pfam" id="PF13358"/>
    </source>
</evidence>
<gene>
    <name evidence="3" type="ORF">BWI75_10490</name>
</gene>
<feature type="transmembrane region" description="Helical" evidence="1">
    <location>
        <begin position="35"/>
        <end position="57"/>
    </location>
</feature>
<dbReference type="Pfam" id="PF13358">
    <property type="entry name" value="DDE_3"/>
    <property type="match status" value="1"/>
</dbReference>
<proteinExistence type="predicted"/>
<keyword evidence="4" id="KW-1185">Reference proteome</keyword>
<reference evidence="3 4" key="1">
    <citation type="journal article" date="2019" name="Front. Microbiol.">
        <title>Genomic Features for Desiccation Tolerance and Sugar Biosynthesis in the Extremophile Gloeocapsopsis sp. UTEX B3054.</title>
        <authorList>
            <person name="Urrejola C."/>
            <person name="Alcorta J."/>
            <person name="Salas L."/>
            <person name="Vasquez M."/>
            <person name="Polz M.F."/>
            <person name="Vicuna R."/>
            <person name="Diez B."/>
        </authorList>
    </citation>
    <scope>NUCLEOTIDE SEQUENCE [LARGE SCALE GENOMIC DNA]</scope>
    <source>
        <strain evidence="3 4">1H9</strain>
    </source>
</reference>
<comment type="caution">
    <text evidence="3">The sequence shown here is derived from an EMBL/GenBank/DDBJ whole genome shotgun (WGS) entry which is preliminary data.</text>
</comment>
<dbReference type="EMBL" id="NAPY01000013">
    <property type="protein sequence ID" value="MUL36765.1"/>
    <property type="molecule type" value="Genomic_DNA"/>
</dbReference>
<dbReference type="AlphaFoldDB" id="A0A6N8FWT7"/>
<dbReference type="Proteomes" id="UP000441797">
    <property type="component" value="Unassembled WGS sequence"/>
</dbReference>
<sequence>MAADEGRFGRTGELSACWCPPGFRPTIARQQVRQYVYAFVAVAPVLGMLSCLVLPYANTVTMTLFLQQVSFEFADYFIILQVDRAAWHRAKHLQVPHNNRLLPQPAYAPEVMPVEHVWDDIREKHFDNRIFKLLDMVEDTLCDALKELIDAPERLRSMTFFPHMIVTT</sequence>